<dbReference type="SUPFAM" id="SSF55797">
    <property type="entry name" value="PR-1-like"/>
    <property type="match status" value="1"/>
</dbReference>
<dbReference type="InterPro" id="IPR035940">
    <property type="entry name" value="CAP_sf"/>
</dbReference>
<dbReference type="PANTHER" id="PTHR31157:SF1">
    <property type="entry name" value="SCP DOMAIN-CONTAINING PROTEIN"/>
    <property type="match status" value="1"/>
</dbReference>
<dbReference type="Gene3D" id="3.40.33.10">
    <property type="entry name" value="CAP"/>
    <property type="match status" value="1"/>
</dbReference>
<feature type="compositionally biased region" description="Polar residues" evidence="1">
    <location>
        <begin position="394"/>
        <end position="408"/>
    </location>
</feature>
<dbReference type="PANTHER" id="PTHR31157">
    <property type="entry name" value="SCP DOMAIN-CONTAINING PROTEIN"/>
    <property type="match status" value="1"/>
</dbReference>
<dbReference type="EMBL" id="CAMPGE010009970">
    <property type="protein sequence ID" value="CAI2368828.1"/>
    <property type="molecule type" value="Genomic_DNA"/>
</dbReference>
<gene>
    <name evidence="3" type="ORF">ECRASSUSDP1_LOCUS10124</name>
</gene>
<feature type="compositionally biased region" description="Basic and acidic residues" evidence="1">
    <location>
        <begin position="188"/>
        <end position="214"/>
    </location>
</feature>
<accession>A0AAD1UGB4</accession>
<dbReference type="Proteomes" id="UP001295684">
    <property type="component" value="Unassembled WGS sequence"/>
</dbReference>
<organism evidence="3 4">
    <name type="scientific">Euplotes crassus</name>
    <dbReference type="NCBI Taxonomy" id="5936"/>
    <lineage>
        <taxon>Eukaryota</taxon>
        <taxon>Sar</taxon>
        <taxon>Alveolata</taxon>
        <taxon>Ciliophora</taxon>
        <taxon>Intramacronucleata</taxon>
        <taxon>Spirotrichea</taxon>
        <taxon>Hypotrichia</taxon>
        <taxon>Euplotida</taxon>
        <taxon>Euplotidae</taxon>
        <taxon>Moneuplotes</taxon>
    </lineage>
</organism>
<reference evidence="3" key="1">
    <citation type="submission" date="2023-07" db="EMBL/GenBank/DDBJ databases">
        <authorList>
            <consortium name="AG Swart"/>
            <person name="Singh M."/>
            <person name="Singh A."/>
            <person name="Seah K."/>
            <person name="Emmerich C."/>
        </authorList>
    </citation>
    <scope>NUCLEOTIDE SEQUENCE</scope>
    <source>
        <strain evidence="3">DP1</strain>
    </source>
</reference>
<keyword evidence="4" id="KW-1185">Reference proteome</keyword>
<evidence type="ECO:0000313" key="4">
    <source>
        <dbReference type="Proteomes" id="UP001295684"/>
    </source>
</evidence>
<evidence type="ECO:0000313" key="3">
    <source>
        <dbReference type="EMBL" id="CAI2368828.1"/>
    </source>
</evidence>
<dbReference type="CDD" id="cd05379">
    <property type="entry name" value="CAP_bacterial"/>
    <property type="match status" value="1"/>
</dbReference>
<comment type="caution">
    <text evidence="3">The sequence shown here is derived from an EMBL/GenBank/DDBJ whole genome shotgun (WGS) entry which is preliminary data.</text>
</comment>
<protein>
    <recommendedName>
        <fullName evidence="2">SCP domain-containing protein</fullName>
    </recommendedName>
</protein>
<feature type="region of interest" description="Disordered" evidence="1">
    <location>
        <begin position="87"/>
        <end position="109"/>
    </location>
</feature>
<evidence type="ECO:0000256" key="1">
    <source>
        <dbReference type="SAM" id="MobiDB-lite"/>
    </source>
</evidence>
<dbReference type="Pfam" id="PF00188">
    <property type="entry name" value="CAP"/>
    <property type="match status" value="1"/>
</dbReference>
<feature type="region of interest" description="Disordered" evidence="1">
    <location>
        <begin position="186"/>
        <end position="218"/>
    </location>
</feature>
<feature type="domain" description="SCP" evidence="2">
    <location>
        <begin position="11"/>
        <end position="179"/>
    </location>
</feature>
<feature type="region of interest" description="Disordered" evidence="1">
    <location>
        <begin position="389"/>
        <end position="408"/>
    </location>
</feature>
<sequence length="408" mass="44368">MEAQDYINDHLNAHNKIRTDPQSFIPILEEKLTMFDGNNLMRPGRPTLITKEGPKAVKEAIRFLESVEPVHELTLSQELCSSAQDHAKDLGKNGARGHSGTDGSSVSERMARYCKPSGLKGENISYKAGDGEETVLRLVIDDGISGRGHRDNVFETRYNYMGVGFHDHPTWDNCVVLDYAGGVSKGSGDYKPKKSSGDSEKYKVHLDESSKDYDDPNDIPLEMCPKQVQDQIRAMGLTDNYKIKLDDGTYKIEYTTGGCPMSKQKKDDFGPSKFGDGVGDFGDFDDFGSKGIDDFKKKMHFGERAGFDDDDFGGFGSKMGGGLDHKGFGDFGSGLKGFGHHGLGDDGFGDHGLSSLSSSHGEPAGYTSKSVSTKTNTCGGKKTVKTTTTYTFPDGSTQTRTETVNSTV</sequence>
<proteinExistence type="predicted"/>
<dbReference type="InterPro" id="IPR014044">
    <property type="entry name" value="CAP_dom"/>
</dbReference>
<evidence type="ECO:0000259" key="2">
    <source>
        <dbReference type="Pfam" id="PF00188"/>
    </source>
</evidence>
<name>A0AAD1UGB4_EUPCR</name>
<dbReference type="AlphaFoldDB" id="A0AAD1UGB4"/>
<feature type="region of interest" description="Disordered" evidence="1">
    <location>
        <begin position="354"/>
        <end position="379"/>
    </location>
</feature>